<dbReference type="InterPro" id="IPR036526">
    <property type="entry name" value="C-N_Hydrolase_sf"/>
</dbReference>
<sequence>MKNNSMLRVASVQIRYELEHIRNIWTPVWDDRYKEKILTILDFLKGKTDCIVFPELSIPFEMLSKLKEFANREETLIIAGSHYVERENIDRYNQLFAHQFDKDKDGRKSICPILAPNQKILHIEKINPAKEEEIGYNEIGFNRGGLHGIFSIGDYILGIFICSDFLNSDLRSRILKKANLVLVPQFNSHMKRFYDLANSEFENPNNIVKAIVLTNATGETSAGGSAVFRNVSGKDQETLKEKFGYPYAATILPEKMEEELIISLNINMGNSSERTSSSWTPDQHPIDYQLIPIIQKNETIVDILNSINEANDAQSCINIVNKNKAFIEKTSTILSNNIQNMENLTLEEVKEKRHTVLIQ</sequence>
<name>A0A812A2V6_9EURY</name>
<dbReference type="EMBL" id="CAJHZY010000030">
    <property type="protein sequence ID" value="CAD7766943.1"/>
    <property type="molecule type" value="Genomic_DNA"/>
</dbReference>
<protein>
    <recommendedName>
        <fullName evidence="3">CN hydrolase domain-containing protein</fullName>
    </recommendedName>
</protein>
<evidence type="ECO:0000313" key="1">
    <source>
        <dbReference type="EMBL" id="CAD7766943.1"/>
    </source>
</evidence>
<proteinExistence type="predicted"/>
<accession>A0A812A2V6</accession>
<reference evidence="1" key="1">
    <citation type="submission" date="2020-12" db="EMBL/GenBank/DDBJ databases">
        <authorList>
            <person name="Hahn C.J."/>
            <person name="Laso-Perez R."/>
            <person name="Vulcano F."/>
            <person name="Vaziourakis K.-M."/>
            <person name="Stokke R."/>
            <person name="Steen I.H."/>
            <person name="Teske A."/>
            <person name="Boetius A."/>
            <person name="Liebeke M."/>
            <person name="Amann R."/>
            <person name="Knittel K."/>
        </authorList>
    </citation>
    <scope>NUCLEOTIDE SEQUENCE</scope>
    <source>
        <strain evidence="1">Gfbio:c6db26ca-90af-429b-aeed-0e3e8aed0b5e:GoM-Arc1_AMV-AAA_792_C10</strain>
    </source>
</reference>
<dbReference type="Proteomes" id="UP000614580">
    <property type="component" value="Unassembled WGS sequence"/>
</dbReference>
<comment type="caution">
    <text evidence="1">The sequence shown here is derived from an EMBL/GenBank/DDBJ whole genome shotgun (WGS) entry which is preliminary data.</text>
</comment>
<evidence type="ECO:0008006" key="3">
    <source>
        <dbReference type="Google" id="ProtNLM"/>
    </source>
</evidence>
<dbReference type="SUPFAM" id="SSF56317">
    <property type="entry name" value="Carbon-nitrogen hydrolase"/>
    <property type="match status" value="1"/>
</dbReference>
<organism evidence="1 2">
    <name type="scientific">Candidatus Argoarchaeum ethanivorans</name>
    <dbReference type="NCBI Taxonomy" id="2608793"/>
    <lineage>
        <taxon>Archaea</taxon>
        <taxon>Methanobacteriati</taxon>
        <taxon>Methanobacteriota</taxon>
        <taxon>Stenosarchaea group</taxon>
        <taxon>Methanomicrobia</taxon>
        <taxon>Methanosarcinales</taxon>
        <taxon>Methanosarcinales incertae sedis</taxon>
        <taxon>GOM Arc I cluster</taxon>
        <taxon>Candidatus Argoarchaeum</taxon>
    </lineage>
</organism>
<dbReference type="AlphaFoldDB" id="A0A812A2V6"/>
<gene>
    <name evidence="1" type="ORF">DNFNHJIP_00345</name>
</gene>
<evidence type="ECO:0000313" key="2">
    <source>
        <dbReference type="Proteomes" id="UP000614580"/>
    </source>
</evidence>
<dbReference type="Gene3D" id="3.60.110.10">
    <property type="entry name" value="Carbon-nitrogen hydrolase"/>
    <property type="match status" value="1"/>
</dbReference>